<gene>
    <name evidence="7" type="ORF">NEZAVI_LOCUS9717</name>
</gene>
<dbReference type="PANTHER" id="PTHR46491">
    <property type="entry name" value="CDGSH IRON SULFUR DOMAIN PROTEIN HOMOLOG"/>
    <property type="match status" value="1"/>
</dbReference>
<dbReference type="Gene3D" id="3.40.5.90">
    <property type="entry name" value="CDGSH iron-sulfur domain, mitoNEET-type"/>
    <property type="match status" value="1"/>
</dbReference>
<dbReference type="InterPro" id="IPR052950">
    <property type="entry name" value="CISD"/>
</dbReference>
<dbReference type="Proteomes" id="UP001152798">
    <property type="component" value="Chromosome 4"/>
</dbReference>
<evidence type="ECO:0000256" key="5">
    <source>
        <dbReference type="ARBA" id="ARBA00034078"/>
    </source>
</evidence>
<keyword evidence="4" id="KW-0411">Iron-sulfur</keyword>
<evidence type="ECO:0000256" key="4">
    <source>
        <dbReference type="ARBA" id="ARBA00023014"/>
    </source>
</evidence>
<dbReference type="Pfam" id="PF09360">
    <property type="entry name" value="zf-CDGSH"/>
    <property type="match status" value="1"/>
</dbReference>
<dbReference type="OrthoDB" id="15717at2759"/>
<feature type="domain" description="Iron-binding zinc finger CDGSH type" evidence="6">
    <location>
        <begin position="34"/>
        <end position="71"/>
    </location>
</feature>
<evidence type="ECO:0000256" key="3">
    <source>
        <dbReference type="ARBA" id="ARBA00023004"/>
    </source>
</evidence>
<evidence type="ECO:0000256" key="2">
    <source>
        <dbReference type="ARBA" id="ARBA00022723"/>
    </source>
</evidence>
<dbReference type="GO" id="GO:0051537">
    <property type="term" value="F:2 iron, 2 sulfur cluster binding"/>
    <property type="evidence" value="ECO:0007669"/>
    <property type="project" value="UniProtKB-KW"/>
</dbReference>
<proteinExistence type="predicted"/>
<sequence length="74" mass="8906">MMIIAKLNRLYMRQFKSLPMCDGTHKNPYIQIKLRPVRFKVSEEKDYWLCNCKQTANRPFCDGTHKREDIQAKK</sequence>
<dbReference type="AlphaFoldDB" id="A0A9P0HF43"/>
<keyword evidence="3" id="KW-0408">Iron</keyword>
<protein>
    <recommendedName>
        <fullName evidence="6">Iron-binding zinc finger CDGSH type domain-containing protein</fullName>
    </recommendedName>
</protein>
<keyword evidence="2" id="KW-0479">Metal-binding</keyword>
<dbReference type="PANTHER" id="PTHR46491:SF3">
    <property type="entry name" value="CDGSH IRON-SULFUR DOMAIN-CONTAINING PROTEIN 3, MITOCHONDRIAL"/>
    <property type="match status" value="1"/>
</dbReference>
<accession>A0A9P0HF43</accession>
<dbReference type="GO" id="GO:0005739">
    <property type="term" value="C:mitochondrion"/>
    <property type="evidence" value="ECO:0007669"/>
    <property type="project" value="TreeGrafter"/>
</dbReference>
<evidence type="ECO:0000313" key="7">
    <source>
        <dbReference type="EMBL" id="CAH1400491.1"/>
    </source>
</evidence>
<comment type="cofactor">
    <cofactor evidence="5">
        <name>[2Fe-2S] cluster</name>
        <dbReference type="ChEBI" id="CHEBI:190135"/>
    </cofactor>
</comment>
<evidence type="ECO:0000259" key="6">
    <source>
        <dbReference type="SMART" id="SM00704"/>
    </source>
</evidence>
<evidence type="ECO:0000313" key="8">
    <source>
        <dbReference type="Proteomes" id="UP001152798"/>
    </source>
</evidence>
<keyword evidence="8" id="KW-1185">Reference proteome</keyword>
<dbReference type="GO" id="GO:0046872">
    <property type="term" value="F:metal ion binding"/>
    <property type="evidence" value="ECO:0007669"/>
    <property type="project" value="UniProtKB-KW"/>
</dbReference>
<dbReference type="InterPro" id="IPR042216">
    <property type="entry name" value="MitoNEET_CISD"/>
</dbReference>
<reference evidence="7" key="1">
    <citation type="submission" date="2022-01" db="EMBL/GenBank/DDBJ databases">
        <authorList>
            <person name="King R."/>
        </authorList>
    </citation>
    <scope>NUCLEOTIDE SEQUENCE</scope>
</reference>
<dbReference type="InterPro" id="IPR018967">
    <property type="entry name" value="FeS-contain_CDGSH-typ"/>
</dbReference>
<evidence type="ECO:0000256" key="1">
    <source>
        <dbReference type="ARBA" id="ARBA00022714"/>
    </source>
</evidence>
<keyword evidence="1" id="KW-0001">2Fe-2S</keyword>
<dbReference type="SMART" id="SM00704">
    <property type="entry name" value="ZnF_CDGSH"/>
    <property type="match status" value="1"/>
</dbReference>
<organism evidence="7 8">
    <name type="scientific">Nezara viridula</name>
    <name type="common">Southern green stink bug</name>
    <name type="synonym">Cimex viridulus</name>
    <dbReference type="NCBI Taxonomy" id="85310"/>
    <lineage>
        <taxon>Eukaryota</taxon>
        <taxon>Metazoa</taxon>
        <taxon>Ecdysozoa</taxon>
        <taxon>Arthropoda</taxon>
        <taxon>Hexapoda</taxon>
        <taxon>Insecta</taxon>
        <taxon>Pterygota</taxon>
        <taxon>Neoptera</taxon>
        <taxon>Paraneoptera</taxon>
        <taxon>Hemiptera</taxon>
        <taxon>Heteroptera</taxon>
        <taxon>Panheteroptera</taxon>
        <taxon>Pentatomomorpha</taxon>
        <taxon>Pentatomoidea</taxon>
        <taxon>Pentatomidae</taxon>
        <taxon>Pentatominae</taxon>
        <taxon>Nezara</taxon>
    </lineage>
</organism>
<name>A0A9P0HF43_NEZVI</name>
<dbReference type="EMBL" id="OV725080">
    <property type="protein sequence ID" value="CAH1400491.1"/>
    <property type="molecule type" value="Genomic_DNA"/>
</dbReference>